<dbReference type="RefSeq" id="WP_144190179.1">
    <property type="nucleotide sequence ID" value="NZ_VMHL01000005.1"/>
</dbReference>
<name>A0A556RHT6_9GAMM</name>
<comment type="caution">
    <text evidence="1">The sequence shown here is derived from an EMBL/GenBank/DDBJ whole genome shotgun (WGS) entry which is preliminary data.</text>
</comment>
<dbReference type="AlphaFoldDB" id="A0A556RHT6"/>
<evidence type="ECO:0000313" key="1">
    <source>
        <dbReference type="EMBL" id="TSJ88426.1"/>
    </source>
</evidence>
<dbReference type="Gene3D" id="2.60.40.1080">
    <property type="match status" value="1"/>
</dbReference>
<gene>
    <name evidence="1" type="ORF">FPQ14_10800</name>
</gene>
<sequence length="481" mass="53975">MLKYKGQLTTDNVIKGRLLSYFKTSQSNIFNSLLFLGKLSYQLSLTIFSVCLVNLPSAYGLATKTANSIHGYAPEIINTKLASDKHGFTLNGVFYSESTGNIKENEIKEFDGDLTFNDFSIKIFGYGSLDPQINYQDIDGDNIDPTRPFLEKDAYFQWYDANGKKIPEGDNNKIMGCGSGYAMPLKLEIGSKVQTFSQYGIPKESDFLLITKFYEISLKPKICYARPNATIITQNAQWHSFDVNGNSEKWNLDNAVISPEYGGGHSPDYILDLGFKANPNASNGRIFPTTGFPGAKFQLVMVGAQTDYKFNIKSFSKDVVDVDSQGFVILWKKPSGPITVQVVNKKNELKQFNYTFTPTNVWAVPTGDYNGGWLEASTTKCGGTEKVLSRKELTNSPKNSAPMQWKYHDNNYTRSIDFSLGAEWGPMNENTYPESAWRSKHYWTRDNYTNDRQFVVHSVNGGVGYDGYENIGSINYIACKN</sequence>
<proteinExistence type="predicted"/>
<dbReference type="Proteomes" id="UP000319138">
    <property type="component" value="Unassembled WGS sequence"/>
</dbReference>
<organism evidence="1 2">
    <name type="scientific">Gilliamella apicola</name>
    <dbReference type="NCBI Taxonomy" id="1196095"/>
    <lineage>
        <taxon>Bacteria</taxon>
        <taxon>Pseudomonadati</taxon>
        <taxon>Pseudomonadota</taxon>
        <taxon>Gammaproteobacteria</taxon>
        <taxon>Orbales</taxon>
        <taxon>Orbaceae</taxon>
        <taxon>Gilliamella</taxon>
    </lineage>
</organism>
<dbReference type="InterPro" id="IPR008964">
    <property type="entry name" value="Invasin/intimin_cell_adhesion"/>
</dbReference>
<accession>A0A556RHT6</accession>
<protein>
    <submittedName>
        <fullName evidence="1">Uncharacterized protein</fullName>
    </submittedName>
</protein>
<dbReference type="EMBL" id="VMHL01000005">
    <property type="protein sequence ID" value="TSJ88426.1"/>
    <property type="molecule type" value="Genomic_DNA"/>
</dbReference>
<dbReference type="SUPFAM" id="SSF49373">
    <property type="entry name" value="Invasin/intimin cell-adhesion fragments"/>
    <property type="match status" value="1"/>
</dbReference>
<evidence type="ECO:0000313" key="2">
    <source>
        <dbReference type="Proteomes" id="UP000319138"/>
    </source>
</evidence>
<reference evidence="1 2" key="1">
    <citation type="submission" date="2019-07" db="EMBL/GenBank/DDBJ databases">
        <title>Gilliamella genomes.</title>
        <authorList>
            <person name="Zheng H."/>
        </authorList>
    </citation>
    <scope>NUCLEOTIDE SEQUENCE [LARGE SCALE GENOMIC DNA]</scope>
    <source>
        <strain evidence="1 2">W8131</strain>
    </source>
</reference>